<reference evidence="3" key="1">
    <citation type="submission" date="2016-07" db="EMBL/GenBank/DDBJ databases">
        <title>Phaeobacter portensis sp. nov., a tropodithietic acid producing bacterium isolated from a German harbor.</title>
        <authorList>
            <person name="Freese H.M."/>
            <person name="Bunk B."/>
            <person name="Breider S."/>
            <person name="Brinkhoff T."/>
        </authorList>
    </citation>
    <scope>NUCLEOTIDE SEQUENCE [LARGE SCALE GENOMIC DNA]</scope>
    <source>
        <strain evidence="3">P97</strain>
    </source>
</reference>
<dbReference type="AlphaFoldDB" id="A0A1L3I7W6"/>
<sequence>MLRFQSWEEIEPTATEAERKLKAAVEAGEFCRCGPDGQTPPEPDDWSNLPSARHIRADVLRFFLLGGCTDATVTEIGVLLTGAFVSGELSLIDCEVARNLMFHNCVFQHGIYATRCTALKNVALVSCKLPYLEAAGLKTGGQLSCIGTEFKNEDEIALDLQGADIGHDLFLRSAKIFGEADLNGLKTGGQLSCIGTEFKNKDGKALNLQNADIGQSLFLSSAKIFGEAYLIGLKTGGHLDCTAAEFQNKDGRALNLQNANIARGFIFRDQTAVQGVVDLNAARCGELVDDPDCWPDDAQNGENLILDGFTYHRIFGPTDARTRLNWLARGDTWRGEFFPQPYKQLAKVLHDMGHETDATKVRVALGKKLRHHARKERIANAKHPIQRLWAMATTPALLIWHSLSLLLTGHGFRPERSLIALVLLWGLATLPAHLAWEEGSFAPNSAVALQSGGWATYHADDNHPPHPNPAKDWSLTSTIGRDWESFNRYAYAADLVVPIIDLGQTDAWAPSTTRGPWGWHLWWARWVFTLAGWIVTALGAAALTGIIRRE</sequence>
<keyword evidence="1" id="KW-0472">Membrane</keyword>
<dbReference type="KEGG" id="php:PhaeoP97_02715"/>
<dbReference type="Proteomes" id="UP000183859">
    <property type="component" value="Chromosome"/>
</dbReference>
<accession>A0A1L3I7W6</accession>
<gene>
    <name evidence="2" type="ORF">PhaeoP97_02715</name>
</gene>
<protein>
    <recommendedName>
        <fullName evidence="4">Low-complexity protein</fullName>
    </recommendedName>
</protein>
<keyword evidence="1" id="KW-0812">Transmembrane</keyword>
<dbReference type="RefSeq" id="WP_072505486.1">
    <property type="nucleotide sequence ID" value="NZ_CP016364.1"/>
</dbReference>
<keyword evidence="3" id="KW-1185">Reference proteome</keyword>
<name>A0A1L3I7W6_9RHOB</name>
<evidence type="ECO:0008006" key="4">
    <source>
        <dbReference type="Google" id="ProtNLM"/>
    </source>
</evidence>
<dbReference type="STRING" id="1844006.PhaeoP97_02715"/>
<evidence type="ECO:0000313" key="3">
    <source>
        <dbReference type="Proteomes" id="UP000183859"/>
    </source>
</evidence>
<keyword evidence="1" id="KW-1133">Transmembrane helix</keyword>
<organism evidence="2 3">
    <name type="scientific">Phaeobacter porticola</name>
    <dbReference type="NCBI Taxonomy" id="1844006"/>
    <lineage>
        <taxon>Bacteria</taxon>
        <taxon>Pseudomonadati</taxon>
        <taxon>Pseudomonadota</taxon>
        <taxon>Alphaproteobacteria</taxon>
        <taxon>Rhodobacterales</taxon>
        <taxon>Roseobacteraceae</taxon>
        <taxon>Phaeobacter</taxon>
    </lineage>
</organism>
<feature type="transmembrane region" description="Helical" evidence="1">
    <location>
        <begin position="523"/>
        <end position="547"/>
    </location>
</feature>
<feature type="transmembrane region" description="Helical" evidence="1">
    <location>
        <begin position="388"/>
        <end position="406"/>
    </location>
</feature>
<dbReference type="EMBL" id="CP016364">
    <property type="protein sequence ID" value="APG48092.1"/>
    <property type="molecule type" value="Genomic_DNA"/>
</dbReference>
<feature type="transmembrane region" description="Helical" evidence="1">
    <location>
        <begin position="418"/>
        <end position="436"/>
    </location>
</feature>
<evidence type="ECO:0000313" key="2">
    <source>
        <dbReference type="EMBL" id="APG48092.1"/>
    </source>
</evidence>
<dbReference type="OrthoDB" id="6865449at2"/>
<evidence type="ECO:0000256" key="1">
    <source>
        <dbReference type="SAM" id="Phobius"/>
    </source>
</evidence>
<proteinExistence type="predicted"/>